<feature type="transmembrane region" description="Helical" evidence="1">
    <location>
        <begin position="83"/>
        <end position="104"/>
    </location>
</feature>
<gene>
    <name evidence="2" type="ORF">CcarbDRAFT_0552</name>
</gene>
<keyword evidence="1" id="KW-0472">Membrane</keyword>
<dbReference type="EMBL" id="ACVI01000006">
    <property type="protein sequence ID" value="EET88913.1"/>
    <property type="molecule type" value="Genomic_DNA"/>
</dbReference>
<dbReference type="KEGG" id="cck:Ccar_03665"/>
<organism evidence="2 3">
    <name type="scientific">Clostridium carboxidivorans P7</name>
    <dbReference type="NCBI Taxonomy" id="536227"/>
    <lineage>
        <taxon>Bacteria</taxon>
        <taxon>Bacillati</taxon>
        <taxon>Bacillota</taxon>
        <taxon>Clostridia</taxon>
        <taxon>Eubacteriales</taxon>
        <taxon>Clostridiaceae</taxon>
        <taxon>Clostridium</taxon>
    </lineage>
</organism>
<sequence length="109" mass="12095">MNNIKDKLFRIMAIILNTIYVIAIVPVGFAFLVAGAMIFDTPKSAEDPMAWLFFFLTLSIPVVTFLACVSSIILVSKKSNTKAFLCSISPIAYICIIVLINWLFTTIRG</sequence>
<protein>
    <submittedName>
        <fullName evidence="2">Uncharacterized protein</fullName>
    </submittedName>
</protein>
<proteinExistence type="predicted"/>
<evidence type="ECO:0000313" key="3">
    <source>
        <dbReference type="Proteomes" id="UP000004198"/>
    </source>
</evidence>
<keyword evidence="3" id="KW-1185">Reference proteome</keyword>
<dbReference type="PATRIC" id="fig|536227.13.peg.775"/>
<dbReference type="AlphaFoldDB" id="C6PP35"/>
<dbReference type="RefSeq" id="WP_007059437.1">
    <property type="nucleotide sequence ID" value="NZ_ACVI01000006.1"/>
</dbReference>
<name>C6PP35_9CLOT</name>
<feature type="transmembrane region" description="Helical" evidence="1">
    <location>
        <begin position="51"/>
        <end position="76"/>
    </location>
</feature>
<reference evidence="2 3" key="1">
    <citation type="submission" date="2009-06" db="EMBL/GenBank/DDBJ databases">
        <title>The draft genome of Clostridium carboxidivorans P7.</title>
        <authorList>
            <consortium name="US DOE Joint Genome Institute (JGI-PGF)"/>
            <person name="Lucas S."/>
            <person name="Copeland A."/>
            <person name="Lapidus A."/>
            <person name="Glavina del Rio T."/>
            <person name="Tice H."/>
            <person name="Bruce D."/>
            <person name="Goodwin L."/>
            <person name="Pitluck S."/>
            <person name="Larimer F."/>
            <person name="Land M.L."/>
            <person name="Hauser L."/>
            <person name="Hemme C.L."/>
        </authorList>
    </citation>
    <scope>NUCLEOTIDE SEQUENCE [LARGE SCALE GENOMIC DNA]</scope>
    <source>
        <strain evidence="2 3">P7</strain>
    </source>
</reference>
<dbReference type="STRING" id="536227.Ccar_03665"/>
<dbReference type="Proteomes" id="UP000004198">
    <property type="component" value="Unassembled WGS sequence"/>
</dbReference>
<keyword evidence="1" id="KW-1133">Transmembrane helix</keyword>
<keyword evidence="1" id="KW-0812">Transmembrane</keyword>
<evidence type="ECO:0000313" key="2">
    <source>
        <dbReference type="EMBL" id="EET88913.1"/>
    </source>
</evidence>
<comment type="caution">
    <text evidence="2">The sequence shown here is derived from an EMBL/GenBank/DDBJ whole genome shotgun (WGS) entry which is preliminary data.</text>
</comment>
<feature type="transmembrane region" description="Helical" evidence="1">
    <location>
        <begin position="12"/>
        <end position="39"/>
    </location>
</feature>
<accession>C6PP35</accession>
<evidence type="ECO:0000256" key="1">
    <source>
        <dbReference type="SAM" id="Phobius"/>
    </source>
</evidence>